<name>A0A381TFI7_9ZZZZ</name>
<accession>A0A381TFI7</accession>
<gene>
    <name evidence="2" type="ORF">METZ01_LOCUS67383</name>
</gene>
<protein>
    <recommendedName>
        <fullName evidence="1">Glyoxalase/fosfomycin resistance/dioxygenase domain-containing protein</fullName>
    </recommendedName>
</protein>
<sequence>MDNLRVVFQTDRYDESVAFYSDVLGLDIADSWGE</sequence>
<dbReference type="AlphaFoldDB" id="A0A381TFI7"/>
<evidence type="ECO:0000313" key="2">
    <source>
        <dbReference type="EMBL" id="SVA14529.1"/>
    </source>
</evidence>
<dbReference type="EMBL" id="UINC01004466">
    <property type="protein sequence ID" value="SVA14529.1"/>
    <property type="molecule type" value="Genomic_DNA"/>
</dbReference>
<dbReference type="Pfam" id="PF00903">
    <property type="entry name" value="Glyoxalase"/>
    <property type="match status" value="1"/>
</dbReference>
<dbReference type="SUPFAM" id="SSF54593">
    <property type="entry name" value="Glyoxalase/Bleomycin resistance protein/Dihydroxybiphenyl dioxygenase"/>
    <property type="match status" value="1"/>
</dbReference>
<feature type="non-terminal residue" evidence="2">
    <location>
        <position position="34"/>
    </location>
</feature>
<organism evidence="2">
    <name type="scientific">marine metagenome</name>
    <dbReference type="NCBI Taxonomy" id="408172"/>
    <lineage>
        <taxon>unclassified sequences</taxon>
        <taxon>metagenomes</taxon>
        <taxon>ecological metagenomes</taxon>
    </lineage>
</organism>
<dbReference type="InterPro" id="IPR004360">
    <property type="entry name" value="Glyas_Fos-R_dOase_dom"/>
</dbReference>
<reference evidence="2" key="1">
    <citation type="submission" date="2018-05" db="EMBL/GenBank/DDBJ databases">
        <authorList>
            <person name="Lanie J.A."/>
            <person name="Ng W.-L."/>
            <person name="Kazmierczak K.M."/>
            <person name="Andrzejewski T.M."/>
            <person name="Davidsen T.M."/>
            <person name="Wayne K.J."/>
            <person name="Tettelin H."/>
            <person name="Glass J.I."/>
            <person name="Rusch D."/>
            <person name="Podicherti R."/>
            <person name="Tsui H.-C.T."/>
            <person name="Winkler M.E."/>
        </authorList>
    </citation>
    <scope>NUCLEOTIDE SEQUENCE</scope>
</reference>
<dbReference type="InterPro" id="IPR029068">
    <property type="entry name" value="Glyas_Bleomycin-R_OHBP_Dase"/>
</dbReference>
<evidence type="ECO:0000259" key="1">
    <source>
        <dbReference type="Pfam" id="PF00903"/>
    </source>
</evidence>
<proteinExistence type="predicted"/>
<feature type="domain" description="Glyoxalase/fosfomycin resistance/dioxygenase" evidence="1">
    <location>
        <begin position="6"/>
        <end position="32"/>
    </location>
</feature>